<protein>
    <submittedName>
        <fullName evidence="1">Uncharacterized protein</fullName>
    </submittedName>
</protein>
<sequence>MASNIQWGILKLDPPPTSSLLNKLSANTAGVNTDPTSQDATIRYEDSVREGNRETTTGVTSYSSYIDLDENSHTSFRTSKSKIQCARSSSYVVIEGMAALEIHVWFGPSFTQILTSQINPYA</sequence>
<dbReference type="STRING" id="1745343.A0A2J6QF73"/>
<dbReference type="EMBL" id="KZ613471">
    <property type="protein sequence ID" value="PMD24919.1"/>
    <property type="molecule type" value="Genomic_DNA"/>
</dbReference>
<evidence type="ECO:0000313" key="2">
    <source>
        <dbReference type="Proteomes" id="UP000235672"/>
    </source>
</evidence>
<keyword evidence="2" id="KW-1185">Reference proteome</keyword>
<organism evidence="1 2">
    <name type="scientific">Hyaloscypha hepaticicola</name>
    <dbReference type="NCBI Taxonomy" id="2082293"/>
    <lineage>
        <taxon>Eukaryota</taxon>
        <taxon>Fungi</taxon>
        <taxon>Dikarya</taxon>
        <taxon>Ascomycota</taxon>
        <taxon>Pezizomycotina</taxon>
        <taxon>Leotiomycetes</taxon>
        <taxon>Helotiales</taxon>
        <taxon>Hyaloscyphaceae</taxon>
        <taxon>Hyaloscypha</taxon>
    </lineage>
</organism>
<proteinExistence type="predicted"/>
<reference evidence="1 2" key="1">
    <citation type="submission" date="2016-05" db="EMBL/GenBank/DDBJ databases">
        <title>A degradative enzymes factory behind the ericoid mycorrhizal symbiosis.</title>
        <authorList>
            <consortium name="DOE Joint Genome Institute"/>
            <person name="Martino E."/>
            <person name="Morin E."/>
            <person name="Grelet G."/>
            <person name="Kuo A."/>
            <person name="Kohler A."/>
            <person name="Daghino S."/>
            <person name="Barry K."/>
            <person name="Choi C."/>
            <person name="Cichocki N."/>
            <person name="Clum A."/>
            <person name="Copeland A."/>
            <person name="Hainaut M."/>
            <person name="Haridas S."/>
            <person name="Labutti K."/>
            <person name="Lindquist E."/>
            <person name="Lipzen A."/>
            <person name="Khouja H.-R."/>
            <person name="Murat C."/>
            <person name="Ohm R."/>
            <person name="Olson A."/>
            <person name="Spatafora J."/>
            <person name="Veneault-Fourrey C."/>
            <person name="Henrissat B."/>
            <person name="Grigoriev I."/>
            <person name="Martin F."/>
            <person name="Perotto S."/>
        </authorList>
    </citation>
    <scope>NUCLEOTIDE SEQUENCE [LARGE SCALE GENOMIC DNA]</scope>
    <source>
        <strain evidence="1 2">UAMH 7357</strain>
    </source>
</reference>
<accession>A0A2J6QF73</accession>
<dbReference type="Proteomes" id="UP000235672">
    <property type="component" value="Unassembled WGS sequence"/>
</dbReference>
<gene>
    <name evidence="1" type="ORF">NA56DRAFT_745524</name>
</gene>
<evidence type="ECO:0000313" key="1">
    <source>
        <dbReference type="EMBL" id="PMD24919.1"/>
    </source>
</evidence>
<name>A0A2J6QF73_9HELO</name>
<dbReference type="AlphaFoldDB" id="A0A2J6QF73"/>